<evidence type="ECO:0000259" key="3">
    <source>
        <dbReference type="PROSITE" id="PS51823"/>
    </source>
</evidence>
<dbReference type="InterPro" id="IPR023231">
    <property type="entry name" value="GSKIP_dom_sf"/>
</dbReference>
<dbReference type="OrthoDB" id="1414216at2759"/>
<organism evidence="4 5">
    <name type="scientific">Metschnikowia bicuspidata var. bicuspidata NRRL YB-4993</name>
    <dbReference type="NCBI Taxonomy" id="869754"/>
    <lineage>
        <taxon>Eukaryota</taxon>
        <taxon>Fungi</taxon>
        <taxon>Dikarya</taxon>
        <taxon>Ascomycota</taxon>
        <taxon>Saccharomycotina</taxon>
        <taxon>Pichiomycetes</taxon>
        <taxon>Metschnikowiaceae</taxon>
        <taxon>Metschnikowia</taxon>
    </lineage>
</organism>
<dbReference type="STRING" id="869754.A0A1A0H7T8"/>
<dbReference type="GO" id="GO:0048312">
    <property type="term" value="P:intracellular distribution of mitochondria"/>
    <property type="evidence" value="ECO:0007669"/>
    <property type="project" value="TreeGrafter"/>
</dbReference>
<dbReference type="CDD" id="cd15466">
    <property type="entry name" value="CLU-central"/>
    <property type="match status" value="1"/>
</dbReference>
<comment type="caution">
    <text evidence="4">The sequence shown here is derived from an EMBL/GenBank/DDBJ whole genome shotgun (WGS) entry which is preliminary data.</text>
</comment>
<accession>A0A1A0H7T8</accession>
<dbReference type="PANTHER" id="PTHR12601:SF6">
    <property type="entry name" value="CLUSTERED MITOCHONDRIA PROTEIN HOMOLOG"/>
    <property type="match status" value="1"/>
</dbReference>
<keyword evidence="1" id="KW-0963">Cytoplasm</keyword>
<dbReference type="InterPro" id="IPR025697">
    <property type="entry name" value="CLU_dom"/>
</dbReference>
<reference evidence="4 5" key="1">
    <citation type="submission" date="2016-05" db="EMBL/GenBank/DDBJ databases">
        <title>Comparative genomics of biotechnologically important yeasts.</title>
        <authorList>
            <consortium name="DOE Joint Genome Institute"/>
            <person name="Riley R."/>
            <person name="Haridas S."/>
            <person name="Wolfe K.H."/>
            <person name="Lopes M.R."/>
            <person name="Hittinger C.T."/>
            <person name="Goker M."/>
            <person name="Salamov A."/>
            <person name="Wisecaver J."/>
            <person name="Long T.M."/>
            <person name="Aerts A.L."/>
            <person name="Barry K."/>
            <person name="Choi C."/>
            <person name="Clum A."/>
            <person name="Coughlan A.Y."/>
            <person name="Deshpande S."/>
            <person name="Douglass A.P."/>
            <person name="Hanson S.J."/>
            <person name="Klenk H.-P."/>
            <person name="LaButti K."/>
            <person name="Lapidus A."/>
            <person name="Lindquist E."/>
            <person name="Lipzen A."/>
            <person name="Meier-kolthoff J.P."/>
            <person name="Ohm R.A."/>
            <person name="Otillar R.P."/>
            <person name="Pangilinan J."/>
            <person name="Peng Y."/>
            <person name="Rokas A."/>
            <person name="Rosa C.A."/>
            <person name="Scheuner C."/>
            <person name="Sibirny A.A."/>
            <person name="Slot J.C."/>
            <person name="Stielow J.B."/>
            <person name="Sun H."/>
            <person name="Kurtzman C.P."/>
            <person name="Blackwell M."/>
            <person name="Grigoriev I.V."/>
            <person name="Jeffries T.W."/>
        </authorList>
    </citation>
    <scope>NUCLEOTIDE SEQUENCE [LARGE SCALE GENOMIC DNA]</scope>
    <source>
        <strain evidence="4 5">NRRL YB-4993</strain>
    </source>
</reference>
<dbReference type="EMBL" id="LXTC01000005">
    <property type="protein sequence ID" value="OBA19957.1"/>
    <property type="molecule type" value="Genomic_DNA"/>
</dbReference>
<evidence type="ECO:0000313" key="5">
    <source>
        <dbReference type="Proteomes" id="UP000092555"/>
    </source>
</evidence>
<dbReference type="InterPro" id="IPR033646">
    <property type="entry name" value="CLU-central"/>
</dbReference>
<sequence>MADSNPEEVQDVKLRIRLPASIGAQIDFVETTHTLQETISDVKEALAASPQLNSVTNYSLVLDNVRITEDFDDFDQLSEVLGGKTGEVNLNLVEKPYNLKDVYDHLIKFRENIGMNFYDHASRTFSVASGFSKFNSIGLKDIQVGSEQKANSSAGEDSDDTKTPENALSIDEEDLQSIKTIVDSVIEENLQSLSSHVAGDSVLSKWNIPIKSLTLSQWNPVPQQQKLKGDLLYLTLTTLESETFSITCHASGFFVSKLSNANFDPSLKVNEKGSFHKDYLLYNLIDKLSAKFTPTLSQNKEALGLASQFSETYLIPSQIPSKFSWAVNELQIKLQSIPDYSRSQVAIFSNGVDGAEFVKDWNDEFQGIKEFPRETFNERLLRDKLLNKYIQDFNQAAVSTAIEIVNGNLVPLNPNESRDKHIFLRNNIFYSFGVDATGAHEKSGGDEAARYCFGKDISSVKLLNRIDSTGVCNLLSCVVDYLGERVVCQAPVPGVFNDQVDEEGQSLDKVACGYSIDENKINVNPKFEEVLKPVAEAFHLKKHKVELATGASTGDQELVVSKDTKGLIGTDGRKYLIDLYRTTPIDIDFIDSHYDESSENSYPHKEASLRHEAVEEWYKRKAAVIFKLETERLEKEGKLEGDSKPQIAISYDQITFNPDAFTGVNESDEDKQTVRELSEFVKKHLIPEFLKDVSENAVPYDGVQLSDYLHRSGINMRYLGEVAQQALKKAEDFQTSLEETIKVNEAVLESAREEEAKTADESAETNAKEAENDSKDSSVSEDKKERDTTAAKMVPVAANMRALYNVCVQEMIARASKHFLRRVGSTIPALLMPYFVSHFHNCLLGGEITTSPAVNIDELFKSFFSQEELAFVSLDNAKISKSIAKEVFVRFRYSLDDEWLKCVKPLQLLREIALKFGIQWKAQQYAFTKEALDANKPVVSEKETLVTPKDVVSFVPLVKDSSYRCSFVDEVFETARMQIQEGEKQIGLDLLAELVAFYQQIYGNVHQETTGFYSTLAQIYSECGLHSEASIIARKSTILHERLTGLDSYETINSYVKASFFDSLNKDHVSAFMMNLKAYQDWSVVYGPEHPNTVNTFSSFATILQQMKLTSEAKKFFNMALDLSIKLNGELSDITAILRHRLAVMLVQTNEYKPALEHFEKAAYAFNRIVGPDDVLSKECSSFATNLAKYLVFSEQQLAEKKKILAQQVNKKSKGSVRATKPQPVKSKKEKKSDLSTPDPEIASKSVDEILQFIEGKLKGKKSKKKN</sequence>
<evidence type="ECO:0000256" key="1">
    <source>
        <dbReference type="ARBA" id="ARBA00022490"/>
    </source>
</evidence>
<feature type="domain" description="Clu" evidence="3">
    <location>
        <begin position="334"/>
        <end position="590"/>
    </location>
</feature>
<dbReference type="GO" id="GO:0005737">
    <property type="term" value="C:cytoplasm"/>
    <property type="evidence" value="ECO:0007669"/>
    <property type="project" value="TreeGrafter"/>
</dbReference>
<name>A0A1A0H7T8_9ASCO</name>
<dbReference type="GO" id="GO:0003729">
    <property type="term" value="F:mRNA binding"/>
    <property type="evidence" value="ECO:0007669"/>
    <property type="project" value="TreeGrafter"/>
</dbReference>
<dbReference type="Pfam" id="PF13236">
    <property type="entry name" value="CLU"/>
    <property type="match status" value="1"/>
</dbReference>
<gene>
    <name evidence="4" type="ORF">METBIDRAFT_72794</name>
</gene>
<dbReference type="InterPro" id="IPR027523">
    <property type="entry name" value="CLU_prot"/>
</dbReference>
<dbReference type="PANTHER" id="PTHR12601">
    <property type="entry name" value="EUKARYOTIC TRANSLATION INITIATION FACTOR 3 SUBUNIT EIF-3"/>
    <property type="match status" value="1"/>
</dbReference>
<dbReference type="Pfam" id="PF12807">
    <property type="entry name" value="eIF3_p135"/>
    <property type="match status" value="1"/>
</dbReference>
<feature type="region of interest" description="Disordered" evidence="2">
    <location>
        <begin position="752"/>
        <end position="790"/>
    </location>
</feature>
<proteinExistence type="predicted"/>
<dbReference type="RefSeq" id="XP_018710482.1">
    <property type="nucleotide sequence ID" value="XM_018858408.1"/>
</dbReference>
<dbReference type="Proteomes" id="UP000092555">
    <property type="component" value="Unassembled WGS sequence"/>
</dbReference>
<dbReference type="InterPro" id="IPR028275">
    <property type="entry name" value="CLU_N"/>
</dbReference>
<dbReference type="SUPFAM" id="SSF48452">
    <property type="entry name" value="TPR-like"/>
    <property type="match status" value="1"/>
</dbReference>
<feature type="compositionally biased region" description="Basic and acidic residues" evidence="2">
    <location>
        <begin position="752"/>
        <end position="789"/>
    </location>
</feature>
<dbReference type="PROSITE" id="PS51823">
    <property type="entry name" value="CLU"/>
    <property type="match status" value="1"/>
</dbReference>
<evidence type="ECO:0000256" key="2">
    <source>
        <dbReference type="SAM" id="MobiDB-lite"/>
    </source>
</evidence>
<dbReference type="AlphaFoldDB" id="A0A1A0H7T8"/>
<dbReference type="GeneID" id="30031384"/>
<protein>
    <recommendedName>
        <fullName evidence="3">Clu domain-containing protein</fullName>
    </recommendedName>
</protein>
<keyword evidence="5" id="KW-1185">Reference proteome</keyword>
<feature type="region of interest" description="Disordered" evidence="2">
    <location>
        <begin position="1210"/>
        <end position="1243"/>
    </location>
</feature>
<dbReference type="Pfam" id="PF15044">
    <property type="entry name" value="CLU_N"/>
    <property type="match status" value="1"/>
</dbReference>
<dbReference type="InterPro" id="IPR011990">
    <property type="entry name" value="TPR-like_helical_dom_sf"/>
</dbReference>
<feature type="region of interest" description="Disordered" evidence="2">
    <location>
        <begin position="148"/>
        <end position="169"/>
    </location>
</feature>
<dbReference type="Gene3D" id="1.25.40.10">
    <property type="entry name" value="Tetratricopeptide repeat domain"/>
    <property type="match status" value="1"/>
</dbReference>
<dbReference type="SUPFAM" id="SSF103107">
    <property type="entry name" value="Hypothetical protein c14orf129, hspc210"/>
    <property type="match status" value="1"/>
</dbReference>
<dbReference type="Pfam" id="PF13424">
    <property type="entry name" value="TPR_12"/>
    <property type="match status" value="1"/>
</dbReference>
<evidence type="ECO:0000313" key="4">
    <source>
        <dbReference type="EMBL" id="OBA19957.1"/>
    </source>
</evidence>